<reference evidence="1 3" key="1">
    <citation type="journal article" date="2011" name="Nature">
        <title>The Medicago genome provides insight into the evolution of rhizobial symbioses.</title>
        <authorList>
            <person name="Young N.D."/>
            <person name="Debelle F."/>
            <person name="Oldroyd G.E."/>
            <person name="Geurts R."/>
            <person name="Cannon S.B."/>
            <person name="Udvardi M.K."/>
            <person name="Benedito V.A."/>
            <person name="Mayer K.F."/>
            <person name="Gouzy J."/>
            <person name="Schoof H."/>
            <person name="Van de Peer Y."/>
            <person name="Proost S."/>
            <person name="Cook D.R."/>
            <person name="Meyers B.C."/>
            <person name="Spannagl M."/>
            <person name="Cheung F."/>
            <person name="De Mita S."/>
            <person name="Krishnakumar V."/>
            <person name="Gundlach H."/>
            <person name="Zhou S."/>
            <person name="Mudge J."/>
            <person name="Bharti A.K."/>
            <person name="Murray J.D."/>
            <person name="Naoumkina M.A."/>
            <person name="Rosen B."/>
            <person name="Silverstein K.A."/>
            <person name="Tang H."/>
            <person name="Rombauts S."/>
            <person name="Zhao P.X."/>
            <person name="Zhou P."/>
            <person name="Barbe V."/>
            <person name="Bardou P."/>
            <person name="Bechner M."/>
            <person name="Bellec A."/>
            <person name="Berger A."/>
            <person name="Berges H."/>
            <person name="Bidwell S."/>
            <person name="Bisseling T."/>
            <person name="Choisne N."/>
            <person name="Couloux A."/>
            <person name="Denny R."/>
            <person name="Deshpande S."/>
            <person name="Dai X."/>
            <person name="Doyle J.J."/>
            <person name="Dudez A.M."/>
            <person name="Farmer A.D."/>
            <person name="Fouteau S."/>
            <person name="Franken C."/>
            <person name="Gibelin C."/>
            <person name="Gish J."/>
            <person name="Goldstein S."/>
            <person name="Gonzalez A.J."/>
            <person name="Green P.J."/>
            <person name="Hallab A."/>
            <person name="Hartog M."/>
            <person name="Hua A."/>
            <person name="Humphray S.J."/>
            <person name="Jeong D.H."/>
            <person name="Jing Y."/>
            <person name="Jocker A."/>
            <person name="Kenton S.M."/>
            <person name="Kim D.J."/>
            <person name="Klee K."/>
            <person name="Lai H."/>
            <person name="Lang C."/>
            <person name="Lin S."/>
            <person name="Macmil S.L."/>
            <person name="Magdelenat G."/>
            <person name="Matthews L."/>
            <person name="McCorrison J."/>
            <person name="Monaghan E.L."/>
            <person name="Mun J.H."/>
            <person name="Najar F.Z."/>
            <person name="Nicholson C."/>
            <person name="Noirot C."/>
            <person name="O'Bleness M."/>
            <person name="Paule C.R."/>
            <person name="Poulain J."/>
            <person name="Prion F."/>
            <person name="Qin B."/>
            <person name="Qu C."/>
            <person name="Retzel E.F."/>
            <person name="Riddle C."/>
            <person name="Sallet E."/>
            <person name="Samain S."/>
            <person name="Samson N."/>
            <person name="Sanders I."/>
            <person name="Saurat O."/>
            <person name="Scarpelli C."/>
            <person name="Schiex T."/>
            <person name="Segurens B."/>
            <person name="Severin A.J."/>
            <person name="Sherrier D.J."/>
            <person name="Shi R."/>
            <person name="Sims S."/>
            <person name="Singer S.R."/>
            <person name="Sinharoy S."/>
            <person name="Sterck L."/>
            <person name="Viollet A."/>
            <person name="Wang B.B."/>
            <person name="Wang K."/>
            <person name="Wang M."/>
            <person name="Wang X."/>
            <person name="Warfsmann J."/>
            <person name="Weissenbach J."/>
            <person name="White D.D."/>
            <person name="White J.D."/>
            <person name="Wiley G.B."/>
            <person name="Wincker P."/>
            <person name="Xing Y."/>
            <person name="Yang L."/>
            <person name="Yao Z."/>
            <person name="Ying F."/>
            <person name="Zhai J."/>
            <person name="Zhou L."/>
            <person name="Zuber A."/>
            <person name="Denarie J."/>
            <person name="Dixon R.A."/>
            <person name="May G.D."/>
            <person name="Schwartz D.C."/>
            <person name="Rogers J."/>
            <person name="Quetier F."/>
            <person name="Town C.D."/>
            <person name="Roe B.A."/>
        </authorList>
    </citation>
    <scope>NUCLEOTIDE SEQUENCE [LARGE SCALE GENOMIC DNA]</scope>
    <source>
        <strain evidence="1">A17</strain>
        <strain evidence="2 3">cv. Jemalong A17</strain>
    </source>
</reference>
<sequence>MESDAQTLLALHCLKGILRVQYRTLRLEFHLTDIASANLFERNFTLSQKMIKINAFEAGPKATQVISIGLGRTMERKRNSEHLKKTAPKAEVLLK</sequence>
<accession>A0A072TK03</accession>
<proteinExistence type="predicted"/>
<evidence type="ECO:0000313" key="2">
    <source>
        <dbReference type="EnsemblPlants" id="KEH17762"/>
    </source>
</evidence>
<dbReference type="Proteomes" id="UP000002051">
    <property type="component" value="Unassembled WGS sequence"/>
</dbReference>
<dbReference type="EnsemblPlants" id="KEH17762">
    <property type="protein sequence ID" value="KEH17762"/>
    <property type="gene ID" value="MTR_0001s0510"/>
</dbReference>
<dbReference type="AlphaFoldDB" id="A0A072TK03"/>
<gene>
    <name evidence="1" type="ORF">MTR_0001s0510</name>
</gene>
<evidence type="ECO:0000313" key="3">
    <source>
        <dbReference type="Proteomes" id="UP000002051"/>
    </source>
</evidence>
<dbReference type="EMBL" id="KL402726">
    <property type="protein sequence ID" value="KEH17762.1"/>
    <property type="molecule type" value="Genomic_DNA"/>
</dbReference>
<name>A0A072TK03_MEDTR</name>
<evidence type="ECO:0000313" key="1">
    <source>
        <dbReference type="EMBL" id="KEH17762.1"/>
    </source>
</evidence>
<reference evidence="2" key="3">
    <citation type="submission" date="2015-06" db="UniProtKB">
        <authorList>
            <consortium name="EnsemblPlants"/>
        </authorList>
    </citation>
    <scope>IDENTIFICATION</scope>
    <source>
        <strain evidence="2">cv. Jemalong A17</strain>
    </source>
</reference>
<keyword evidence="3" id="KW-1185">Reference proteome</keyword>
<dbReference type="HOGENOM" id="CLU_2376080_0_0_1"/>
<protein>
    <submittedName>
        <fullName evidence="1 2">Uncharacterized protein</fullName>
    </submittedName>
</protein>
<organism evidence="1 3">
    <name type="scientific">Medicago truncatula</name>
    <name type="common">Barrel medic</name>
    <name type="synonym">Medicago tribuloides</name>
    <dbReference type="NCBI Taxonomy" id="3880"/>
    <lineage>
        <taxon>Eukaryota</taxon>
        <taxon>Viridiplantae</taxon>
        <taxon>Streptophyta</taxon>
        <taxon>Embryophyta</taxon>
        <taxon>Tracheophyta</taxon>
        <taxon>Spermatophyta</taxon>
        <taxon>Magnoliopsida</taxon>
        <taxon>eudicotyledons</taxon>
        <taxon>Gunneridae</taxon>
        <taxon>Pentapetalae</taxon>
        <taxon>rosids</taxon>
        <taxon>fabids</taxon>
        <taxon>Fabales</taxon>
        <taxon>Fabaceae</taxon>
        <taxon>Papilionoideae</taxon>
        <taxon>50 kb inversion clade</taxon>
        <taxon>NPAAA clade</taxon>
        <taxon>Hologalegina</taxon>
        <taxon>IRL clade</taxon>
        <taxon>Trifolieae</taxon>
        <taxon>Medicago</taxon>
    </lineage>
</organism>
<reference evidence="1 3" key="2">
    <citation type="journal article" date="2014" name="BMC Genomics">
        <title>An improved genome release (version Mt4.0) for the model legume Medicago truncatula.</title>
        <authorList>
            <person name="Tang H."/>
            <person name="Krishnakumar V."/>
            <person name="Bidwell S."/>
            <person name="Rosen B."/>
            <person name="Chan A."/>
            <person name="Zhou S."/>
            <person name="Gentzbittel L."/>
            <person name="Childs K.L."/>
            <person name="Yandell M."/>
            <person name="Gundlach H."/>
            <person name="Mayer K.F."/>
            <person name="Schwartz D.C."/>
            <person name="Town C.D."/>
        </authorList>
    </citation>
    <scope>GENOME REANNOTATION</scope>
    <source>
        <strain evidence="1">A17</strain>
        <strain evidence="2 3">cv. Jemalong A17</strain>
    </source>
</reference>